<evidence type="ECO:0000256" key="1">
    <source>
        <dbReference type="ARBA" id="ARBA00004170"/>
    </source>
</evidence>
<evidence type="ECO:0000256" key="4">
    <source>
        <dbReference type="ARBA" id="ARBA00022892"/>
    </source>
</evidence>
<comment type="similarity">
    <text evidence="2">Belongs to the SNAP family.</text>
</comment>
<dbReference type="PANTHER" id="PTHR13768">
    <property type="entry name" value="SOLUBLE NSF ATTACHMENT PROTEIN SNAP"/>
    <property type="match status" value="1"/>
</dbReference>
<dbReference type="EMBL" id="LSSM01002783">
    <property type="protein sequence ID" value="OMJ20335.1"/>
    <property type="molecule type" value="Genomic_DNA"/>
</dbReference>
<dbReference type="InterPro" id="IPR000744">
    <property type="entry name" value="NSF_attach"/>
</dbReference>
<dbReference type="AlphaFoldDB" id="A0A1R1Y0E3"/>
<evidence type="ECO:0000256" key="3">
    <source>
        <dbReference type="ARBA" id="ARBA00022448"/>
    </source>
</evidence>
<evidence type="ECO:0000256" key="8">
    <source>
        <dbReference type="ARBA" id="ARBA00042485"/>
    </source>
</evidence>
<keyword evidence="4" id="KW-0931">ER-Golgi transport</keyword>
<protein>
    <recommendedName>
        <fullName evidence="7">Gamma-soluble NSF attachment protein</fullName>
    </recommendedName>
    <alternativeName>
        <fullName evidence="8">N-ethylmaleimide-sensitive factor attachment protein gamma</fullName>
    </alternativeName>
</protein>
<accession>A0A1R1Y0E3</accession>
<evidence type="ECO:0000256" key="6">
    <source>
        <dbReference type="ARBA" id="ARBA00023136"/>
    </source>
</evidence>
<gene>
    <name evidence="9" type="ORF">AYI69_g6261</name>
</gene>
<dbReference type="InterPro" id="IPR011990">
    <property type="entry name" value="TPR-like_helical_dom_sf"/>
</dbReference>
<comment type="caution">
    <text evidence="9">The sequence shown here is derived from an EMBL/GenBank/DDBJ whole genome shotgun (WGS) entry which is preliminary data.</text>
</comment>
<keyword evidence="5" id="KW-0653">Protein transport</keyword>
<dbReference type="SUPFAM" id="SSF48452">
    <property type="entry name" value="TPR-like"/>
    <property type="match status" value="1"/>
</dbReference>
<sequence>MSLGNLPLAEDFVKSAKKALYFSAKAHESAAKVAEKKLNDKKTAGTHYQLGSDLFLATASMPDRAAELMTLAGKMYEDIDLEASIQLHLNAIVIYETENRGRFGLEEFRYLCSLLVKNNRYDKAIEILNRLSFQCVKLNNKVELCKTYLSILLVFLAKGDDVEATKQMDNFSQDSYFTRSPEFSAAEKILLSFKEFDQEKLDKAIRDPAINDLNSNLRKLAYTLTVPGFSRNVLGIKSNDFSESVADKLKSPVLNPDLAKSDELSNQNTYKNTFNNFSVEDDDDGGFL</sequence>
<dbReference type="Gene3D" id="1.25.40.10">
    <property type="entry name" value="Tetratricopeptide repeat domain"/>
    <property type="match status" value="1"/>
</dbReference>
<keyword evidence="10" id="KW-1185">Reference proteome</keyword>
<dbReference type="GO" id="GO:0006886">
    <property type="term" value="P:intracellular protein transport"/>
    <property type="evidence" value="ECO:0007669"/>
    <property type="project" value="InterPro"/>
</dbReference>
<comment type="subcellular location">
    <subcellularLocation>
        <location evidence="1">Membrane</location>
        <topology evidence="1">Peripheral membrane protein</topology>
    </subcellularLocation>
</comment>
<dbReference type="GO" id="GO:0031201">
    <property type="term" value="C:SNARE complex"/>
    <property type="evidence" value="ECO:0007669"/>
    <property type="project" value="TreeGrafter"/>
</dbReference>
<reference evidence="10" key="1">
    <citation type="submission" date="2017-01" db="EMBL/GenBank/DDBJ databases">
        <authorList>
            <person name="Wang Y."/>
            <person name="White M."/>
            <person name="Kvist S."/>
            <person name="Moncalvo J.-M."/>
        </authorList>
    </citation>
    <scope>NUCLEOTIDE SEQUENCE [LARGE SCALE GENOMIC DNA]</scope>
    <source>
        <strain evidence="10">ID-206-W2</strain>
    </source>
</reference>
<dbReference type="PANTHER" id="PTHR13768:SF2">
    <property type="entry name" value="GAMMA-SOLUBLE NSF ATTACHMENT PROTEIN"/>
    <property type="match status" value="1"/>
</dbReference>
<proteinExistence type="inferred from homology"/>
<evidence type="ECO:0000313" key="10">
    <source>
        <dbReference type="Proteomes" id="UP000187429"/>
    </source>
</evidence>
<evidence type="ECO:0000256" key="2">
    <source>
        <dbReference type="ARBA" id="ARBA00010050"/>
    </source>
</evidence>
<keyword evidence="3" id="KW-0813">Transport</keyword>
<keyword evidence="6" id="KW-0472">Membrane</keyword>
<dbReference type="GO" id="GO:0019905">
    <property type="term" value="F:syntaxin binding"/>
    <property type="evidence" value="ECO:0007669"/>
    <property type="project" value="TreeGrafter"/>
</dbReference>
<evidence type="ECO:0000256" key="5">
    <source>
        <dbReference type="ARBA" id="ARBA00022927"/>
    </source>
</evidence>
<dbReference type="Pfam" id="PF14938">
    <property type="entry name" value="SNAP"/>
    <property type="match status" value="1"/>
</dbReference>
<dbReference type="GO" id="GO:0005483">
    <property type="term" value="F:soluble NSF attachment protein activity"/>
    <property type="evidence" value="ECO:0007669"/>
    <property type="project" value="TreeGrafter"/>
</dbReference>
<dbReference type="OrthoDB" id="9984275at2759"/>
<dbReference type="GO" id="GO:0016192">
    <property type="term" value="P:vesicle-mediated transport"/>
    <property type="evidence" value="ECO:0007669"/>
    <property type="project" value="UniProtKB-KW"/>
</dbReference>
<name>A0A1R1Y0E3_9FUNG</name>
<evidence type="ECO:0000313" key="9">
    <source>
        <dbReference type="EMBL" id="OMJ20335.1"/>
    </source>
</evidence>
<evidence type="ECO:0000256" key="7">
    <source>
        <dbReference type="ARBA" id="ARBA00040047"/>
    </source>
</evidence>
<organism evidence="9 10">
    <name type="scientific">Smittium culicis</name>
    <dbReference type="NCBI Taxonomy" id="133412"/>
    <lineage>
        <taxon>Eukaryota</taxon>
        <taxon>Fungi</taxon>
        <taxon>Fungi incertae sedis</taxon>
        <taxon>Zoopagomycota</taxon>
        <taxon>Kickxellomycotina</taxon>
        <taxon>Harpellomycetes</taxon>
        <taxon>Harpellales</taxon>
        <taxon>Legeriomycetaceae</taxon>
        <taxon>Smittium</taxon>
    </lineage>
</organism>
<dbReference type="Proteomes" id="UP000187429">
    <property type="component" value="Unassembled WGS sequence"/>
</dbReference>
<dbReference type="GO" id="GO:0005774">
    <property type="term" value="C:vacuolar membrane"/>
    <property type="evidence" value="ECO:0007669"/>
    <property type="project" value="TreeGrafter"/>
</dbReference>